<dbReference type="Proteomes" id="UP000000591">
    <property type="component" value="Chromosome VI"/>
</dbReference>
<feature type="chain" id="PRO_5004286456" evidence="1">
    <location>
        <begin position="19"/>
        <end position="115"/>
    </location>
</feature>
<proteinExistence type="predicted"/>
<evidence type="ECO:0000313" key="4">
    <source>
        <dbReference type="Proteomes" id="UP000000591"/>
    </source>
</evidence>
<dbReference type="GO" id="GO:0007618">
    <property type="term" value="P:mating"/>
    <property type="evidence" value="ECO:0007669"/>
    <property type="project" value="InterPro"/>
</dbReference>
<dbReference type="InParanoid" id="Q754X8"/>
<keyword evidence="1" id="KW-0732">Signal</keyword>
<dbReference type="GO" id="GO:0005576">
    <property type="term" value="C:extracellular region"/>
    <property type="evidence" value="ECO:0007669"/>
    <property type="project" value="InterPro"/>
</dbReference>
<dbReference type="Pfam" id="PF05436">
    <property type="entry name" value="MF_alpha_N"/>
    <property type="match status" value="1"/>
</dbReference>
<name>Q754X8_EREGS</name>
<organism evidence="3 4">
    <name type="scientific">Eremothecium gossypii (strain ATCC 10895 / CBS 109.51 / FGSC 9923 / NRRL Y-1056)</name>
    <name type="common">Yeast</name>
    <name type="synonym">Ashbya gossypii</name>
    <dbReference type="NCBI Taxonomy" id="284811"/>
    <lineage>
        <taxon>Eukaryota</taxon>
        <taxon>Fungi</taxon>
        <taxon>Dikarya</taxon>
        <taxon>Ascomycota</taxon>
        <taxon>Saccharomycotina</taxon>
        <taxon>Saccharomycetes</taxon>
        <taxon>Saccharomycetales</taxon>
        <taxon>Saccharomycetaceae</taxon>
        <taxon>Eremothecium</taxon>
    </lineage>
</organism>
<keyword evidence="4" id="KW-1185">Reference proteome</keyword>
<accession>Q754X8</accession>
<gene>
    <name evidence="3" type="ORF">AGOS_AFL062W</name>
</gene>
<evidence type="ECO:0000259" key="2">
    <source>
        <dbReference type="Pfam" id="PF05436"/>
    </source>
</evidence>
<feature type="signal peptide" evidence="1">
    <location>
        <begin position="1"/>
        <end position="18"/>
    </location>
</feature>
<dbReference type="HOGENOM" id="CLU_2183344_0_0_1"/>
<dbReference type="RefSeq" id="NP_985486.1">
    <property type="nucleotide sequence ID" value="NM_210840.1"/>
</dbReference>
<sequence>MKISLLFSVSALLGAVIAIPVNGSRPEVTIDDVRGNIPEDAVLGFLDLSDVEGLAVRPIQTEERTGLLFVNRQLAEKGTEAASSQGSPKLEKDIARVYKRLMEYGHRRIFPAIDL</sequence>
<reference evidence="3 4" key="1">
    <citation type="journal article" date="2004" name="Science">
        <title>The Ashbya gossypii genome as a tool for mapping the ancient Saccharomyces cerevisiae genome.</title>
        <authorList>
            <person name="Dietrich F.S."/>
            <person name="Voegeli S."/>
            <person name="Brachat S."/>
            <person name="Lerch A."/>
            <person name="Gates K."/>
            <person name="Steiner S."/>
            <person name="Mohr C."/>
            <person name="Pohlmann R."/>
            <person name="Luedi P."/>
            <person name="Choi S."/>
            <person name="Wing R.A."/>
            <person name="Flavier A."/>
            <person name="Gaffney T.D."/>
            <person name="Philippsen P."/>
        </authorList>
    </citation>
    <scope>NUCLEOTIDE SEQUENCE [LARGE SCALE GENOMIC DNA]</scope>
    <source>
        <strain evidence="4">ATCC 10895 / CBS 109.51 / FGSC 9923 / NRRL Y-1056</strain>
    </source>
</reference>
<reference evidence="4" key="2">
    <citation type="journal article" date="2013" name="G3 (Bethesda)">
        <title>Genomes of Ashbya fungi isolated from insects reveal four mating-type loci, numerous translocations, lack of transposons, and distinct gene duplications.</title>
        <authorList>
            <person name="Dietrich F.S."/>
            <person name="Voegeli S."/>
            <person name="Kuo S."/>
            <person name="Philippsen P."/>
        </authorList>
    </citation>
    <scope>GENOME REANNOTATION</scope>
    <source>
        <strain evidence="4">ATCC 10895 / CBS 109.51 / FGSC 9923 / NRRL Y-1056</strain>
    </source>
</reference>
<dbReference type="EMBL" id="AE016819">
    <property type="protein sequence ID" value="AAS53310.1"/>
    <property type="molecule type" value="Genomic_DNA"/>
</dbReference>
<feature type="domain" description="Mating factor alpha precursor N-terminal" evidence="2">
    <location>
        <begin position="1"/>
        <end position="83"/>
    </location>
</feature>
<dbReference type="AlphaFoldDB" id="Q754X8"/>
<protein>
    <submittedName>
        <fullName evidence="3">AFL062Wp</fullName>
    </submittedName>
</protein>
<evidence type="ECO:0000313" key="3">
    <source>
        <dbReference type="EMBL" id="AAS53310.1"/>
    </source>
</evidence>
<dbReference type="InterPro" id="IPR008675">
    <property type="entry name" value="Mating_factor_alpha_N"/>
</dbReference>
<dbReference type="KEGG" id="ago:AGOS_AFL062W"/>
<evidence type="ECO:0000256" key="1">
    <source>
        <dbReference type="SAM" id="SignalP"/>
    </source>
</evidence>
<dbReference type="STRING" id="284811.Q754X8"/>
<dbReference type="GeneID" id="4621717"/>
<dbReference type="OrthoDB" id="3766782at2759"/>